<keyword evidence="8" id="KW-0333">Golgi apparatus</keyword>
<dbReference type="InterPro" id="IPR006822">
    <property type="entry name" value="Coatomer_esu"/>
</dbReference>
<name>A0A8H6EK53_9HELO</name>
<evidence type="ECO:0000256" key="8">
    <source>
        <dbReference type="ARBA" id="ARBA00023034"/>
    </source>
</evidence>
<feature type="region of interest" description="Disordered" evidence="11">
    <location>
        <begin position="159"/>
        <end position="179"/>
    </location>
</feature>
<evidence type="ECO:0000256" key="7">
    <source>
        <dbReference type="ARBA" id="ARBA00022927"/>
    </source>
</evidence>
<gene>
    <name evidence="12" type="ORF">Bfra_003691</name>
</gene>
<keyword evidence="13" id="KW-1185">Reference proteome</keyword>
<dbReference type="GO" id="GO:0015031">
    <property type="term" value="P:protein transport"/>
    <property type="evidence" value="ECO:0007669"/>
    <property type="project" value="UniProtKB-KW"/>
</dbReference>
<evidence type="ECO:0000256" key="1">
    <source>
        <dbReference type="ARBA" id="ARBA00004255"/>
    </source>
</evidence>
<dbReference type="AlphaFoldDB" id="A0A8H6EK53"/>
<reference evidence="12 13" key="1">
    <citation type="journal article" date="2020" name="Phytopathology">
        <title>A high-quality genome resource of Botrytis fragariae, a new and rapidly spreading fungal pathogen causing strawberry gray mold in the U.S.A.</title>
        <authorList>
            <person name="Wu Y."/>
            <person name="Saski C.A."/>
            <person name="Schnabel G."/>
            <person name="Xiao S."/>
            <person name="Hu M."/>
        </authorList>
    </citation>
    <scope>NUCLEOTIDE SEQUENCE [LARGE SCALE GENOMIC DNA]</scope>
    <source>
        <strain evidence="12 13">BVB16</strain>
    </source>
</reference>
<keyword evidence="7" id="KW-0653">Protein transport</keyword>
<evidence type="ECO:0000256" key="5">
    <source>
        <dbReference type="ARBA" id="ARBA00022490"/>
    </source>
</evidence>
<evidence type="ECO:0000256" key="4">
    <source>
        <dbReference type="ARBA" id="ARBA00022448"/>
    </source>
</evidence>
<evidence type="ECO:0000313" key="12">
    <source>
        <dbReference type="EMBL" id="KAF5875238.1"/>
    </source>
</evidence>
<dbReference type="Gene3D" id="1.25.40.10">
    <property type="entry name" value="Tetratricopeptide repeat domain"/>
    <property type="match status" value="1"/>
</dbReference>
<keyword evidence="4" id="KW-0813">Transport</keyword>
<dbReference type="Proteomes" id="UP000531561">
    <property type="component" value="Unassembled WGS sequence"/>
</dbReference>
<evidence type="ECO:0000313" key="13">
    <source>
        <dbReference type="Proteomes" id="UP000531561"/>
    </source>
</evidence>
<keyword evidence="9" id="KW-0472">Membrane</keyword>
<protein>
    <submittedName>
        <fullName evidence="12">Putative coatomer subunit epsilon protein</fullName>
    </submittedName>
</protein>
<evidence type="ECO:0000256" key="9">
    <source>
        <dbReference type="ARBA" id="ARBA00023136"/>
    </source>
</evidence>
<dbReference type="GeneID" id="59257789"/>
<dbReference type="PANTHER" id="PTHR10805:SF0">
    <property type="entry name" value="COATOMER SUBUNIT EPSILON"/>
    <property type="match status" value="1"/>
</dbReference>
<comment type="caution">
    <text evidence="12">The sequence shown here is derived from an EMBL/GenBank/DDBJ whole genome shotgun (WGS) entry which is preliminary data.</text>
</comment>
<dbReference type="GO" id="GO:0006888">
    <property type="term" value="P:endoplasmic reticulum to Golgi vesicle-mediated transport"/>
    <property type="evidence" value="ECO:0007669"/>
    <property type="project" value="TreeGrafter"/>
</dbReference>
<dbReference type="GO" id="GO:0006891">
    <property type="term" value="P:intra-Golgi vesicle-mediated transport"/>
    <property type="evidence" value="ECO:0007669"/>
    <property type="project" value="TreeGrafter"/>
</dbReference>
<keyword evidence="10" id="KW-0968">Cytoplasmic vesicle</keyword>
<evidence type="ECO:0000256" key="3">
    <source>
        <dbReference type="ARBA" id="ARBA00008827"/>
    </source>
</evidence>
<dbReference type="InterPro" id="IPR011990">
    <property type="entry name" value="TPR-like_helical_dom_sf"/>
</dbReference>
<evidence type="ECO:0000256" key="10">
    <source>
        <dbReference type="ARBA" id="ARBA00023329"/>
    </source>
</evidence>
<dbReference type="EMBL" id="JABFCT010000006">
    <property type="protein sequence ID" value="KAF5875238.1"/>
    <property type="molecule type" value="Genomic_DNA"/>
</dbReference>
<dbReference type="GO" id="GO:0030126">
    <property type="term" value="C:COPI vesicle coat"/>
    <property type="evidence" value="ECO:0007669"/>
    <property type="project" value="TreeGrafter"/>
</dbReference>
<proteinExistence type="inferred from homology"/>
<keyword evidence="5" id="KW-0963">Cytoplasm</keyword>
<feature type="compositionally biased region" description="Basic and acidic residues" evidence="11">
    <location>
        <begin position="166"/>
        <end position="179"/>
    </location>
</feature>
<dbReference type="RefSeq" id="XP_037194184.1">
    <property type="nucleotide sequence ID" value="XM_037334097.1"/>
</dbReference>
<dbReference type="FunFam" id="1.25.40.10:FF:000613">
    <property type="entry name" value="Coatomer subunit epsilon"/>
    <property type="match status" value="1"/>
</dbReference>
<organism evidence="12 13">
    <name type="scientific">Botrytis fragariae</name>
    <dbReference type="NCBI Taxonomy" id="1964551"/>
    <lineage>
        <taxon>Eukaryota</taxon>
        <taxon>Fungi</taxon>
        <taxon>Dikarya</taxon>
        <taxon>Ascomycota</taxon>
        <taxon>Pezizomycotina</taxon>
        <taxon>Leotiomycetes</taxon>
        <taxon>Helotiales</taxon>
        <taxon>Sclerotiniaceae</taxon>
        <taxon>Botrytis</taxon>
    </lineage>
</organism>
<feature type="region of interest" description="Disordered" evidence="11">
    <location>
        <begin position="42"/>
        <end position="65"/>
    </location>
</feature>
<dbReference type="SUPFAM" id="SSF48452">
    <property type="entry name" value="TPR-like"/>
    <property type="match status" value="1"/>
</dbReference>
<dbReference type="PANTHER" id="PTHR10805">
    <property type="entry name" value="COATOMER SUBUNIT EPSILON"/>
    <property type="match status" value="1"/>
</dbReference>
<sequence length="509" mass="56658">MSTKNNKYSFELCKRRGIKDGPHSIITDFKLLKAMAVKKNIAARSKEKSQKTRGAPSKRLSEEDIQQHAVPHQLYTYDQLLQNYRNFFLTEPLMRCLDDDKNIDERLGNELLVRLREEVLRRPPSKRPRPGIQMIFDNHRQELQIRAFWDNVRLQLQTDEEDDDSNESKSKALSEDPTNKELVDHVKLKARGLRSLKLVTKIYGRRDDARFSTWQGATGTEGELLNLHNHFHQGQYQEAIDFDTSALSPENALPARVISLRAQIALGQAEDVLADVQGEDAVELKAVGALAVFVSEDEDRGVQMISKLAEDSSDNATVQVLGGTVLQAAGKSEEALQLLGLHQGNLEAVALIVQIHLEQNRTDLAIKEVQQARRWAQDSLLVNLAESWVGLRVGGEKYQQAFYVFEELAQAASTSSTQSLVAQAIAEIHLGRLEEAEAALEQASSKDPENAEVLANKVVLNTISGKDSSDLLSSLGSTSPEHAFLKDLEEKSSLFDKAATKYSPKVAAA</sequence>
<accession>A0A8H6EK53</accession>
<evidence type="ECO:0000256" key="11">
    <source>
        <dbReference type="SAM" id="MobiDB-lite"/>
    </source>
</evidence>
<keyword evidence="6" id="KW-0931">ER-Golgi transport</keyword>
<evidence type="ECO:0000256" key="6">
    <source>
        <dbReference type="ARBA" id="ARBA00022892"/>
    </source>
</evidence>
<dbReference type="OrthoDB" id="310217at2759"/>
<dbReference type="GO" id="GO:0000139">
    <property type="term" value="C:Golgi membrane"/>
    <property type="evidence" value="ECO:0007669"/>
    <property type="project" value="UniProtKB-SubCell"/>
</dbReference>
<evidence type="ECO:0000256" key="2">
    <source>
        <dbReference type="ARBA" id="ARBA00004347"/>
    </source>
</evidence>
<comment type="subcellular location">
    <subcellularLocation>
        <location evidence="2">Cytoplasmic vesicle</location>
        <location evidence="2">COPI-coated vesicle membrane</location>
        <topology evidence="2">Peripheral membrane protein</topology>
        <orientation evidence="2">Cytoplasmic side</orientation>
    </subcellularLocation>
    <subcellularLocation>
        <location evidence="1">Golgi apparatus membrane</location>
        <topology evidence="1">Peripheral membrane protein</topology>
        <orientation evidence="1">Cytoplasmic side</orientation>
    </subcellularLocation>
</comment>
<comment type="similarity">
    <text evidence="3">Belongs to the COPE family.</text>
</comment>
<dbReference type="Pfam" id="PF04733">
    <property type="entry name" value="Coatomer_E"/>
    <property type="match status" value="1"/>
</dbReference>
<dbReference type="GO" id="GO:0005198">
    <property type="term" value="F:structural molecule activity"/>
    <property type="evidence" value="ECO:0007669"/>
    <property type="project" value="InterPro"/>
</dbReference>
<dbReference type="GO" id="GO:0006890">
    <property type="term" value="P:retrograde vesicle-mediated transport, Golgi to endoplasmic reticulum"/>
    <property type="evidence" value="ECO:0007669"/>
    <property type="project" value="InterPro"/>
</dbReference>